<keyword evidence="4 6" id="KW-1133">Transmembrane helix</keyword>
<evidence type="ECO:0000256" key="4">
    <source>
        <dbReference type="ARBA" id="ARBA00022989"/>
    </source>
</evidence>
<comment type="subcellular location">
    <subcellularLocation>
        <location evidence="1">Cell membrane</location>
        <topology evidence="1">Multi-pass membrane protein</topology>
    </subcellularLocation>
</comment>
<dbReference type="AlphaFoldDB" id="A0A1E2USK7"/>
<sequence>MAILSLALKSLFNRRYTAGLILISIALSVSLLLTVERLRVESRNSFAHTISGTDLVVGARSGSINLLLYSIFRIGDATNNISWKSYKKFAEHDLVKWTIPISLGDSHKGYRVMGTNQDYFRYYKYGNKNSLTFNQGQPFKQVYEAVLGQEVARKLGYQVGEKIIIAHGAGKTSFTLHDDKPFEVVGILQPTGTPVDRTVHVPLEGIEAIHKDWIAGRQVAGLQISAEEALEKNLTPKAITAFLVGLKSKIATFRVQRAINDYRKEPLLAILPGVALQQLWDMMGVAENALLVVTVLVVFVGLIGMLTVMLAGLNERRREMAILRSVGARPGHILLLVTGESLLLSLLGIALGLLLLYTGLVLGQPVIESRYGLHLPIGFPSLREWIILGLVGTSSLIIGLIPGYRAYRYSLSDGMSMRI</sequence>
<feature type="transmembrane region" description="Helical" evidence="6">
    <location>
        <begin position="385"/>
        <end position="407"/>
    </location>
</feature>
<feature type="domain" description="MacB-like periplasmic core" evidence="8">
    <location>
        <begin position="20"/>
        <end position="210"/>
    </location>
</feature>
<dbReference type="InterPro" id="IPR051125">
    <property type="entry name" value="ABC-4/HrtB_transporter"/>
</dbReference>
<reference evidence="9 10" key="1">
    <citation type="submission" date="2016-03" db="EMBL/GenBank/DDBJ databases">
        <title>Chemosynthetic sulphur-oxidizing symbionts of marine invertebrate animals are capable of nitrogen fixation.</title>
        <authorList>
            <person name="Petersen J.M."/>
            <person name="Kemper A."/>
            <person name="Gruber-Vodicka H."/>
            <person name="Cardini U."/>
            <person name="Geest Mvander."/>
            <person name="Kleiner M."/>
            <person name="Bulgheresi S."/>
            <person name="Fussmann M."/>
            <person name="Herbold C."/>
            <person name="Seah B.K.B."/>
            <person name="Antony C.Paul."/>
            <person name="Liu D."/>
            <person name="Belitz A."/>
            <person name="Weber M."/>
        </authorList>
    </citation>
    <scope>NUCLEOTIDE SEQUENCE [LARGE SCALE GENOMIC DNA]</scope>
    <source>
        <strain evidence="9">G_D</strain>
    </source>
</reference>
<dbReference type="Pfam" id="PF02687">
    <property type="entry name" value="FtsX"/>
    <property type="match status" value="1"/>
</dbReference>
<name>A0A1E2USK7_9GAMM</name>
<dbReference type="Proteomes" id="UP000094849">
    <property type="component" value="Unassembled WGS sequence"/>
</dbReference>
<feature type="transmembrane region" description="Helical" evidence="6">
    <location>
        <begin position="16"/>
        <end position="35"/>
    </location>
</feature>
<dbReference type="InterPro" id="IPR003838">
    <property type="entry name" value="ABC3_permease_C"/>
</dbReference>
<gene>
    <name evidence="9" type="ORF">A3196_13960</name>
</gene>
<evidence type="ECO:0000256" key="1">
    <source>
        <dbReference type="ARBA" id="ARBA00004651"/>
    </source>
</evidence>
<organism evidence="9 10">
    <name type="scientific">Candidatus Thiodiazotropha endoloripes</name>
    <dbReference type="NCBI Taxonomy" id="1818881"/>
    <lineage>
        <taxon>Bacteria</taxon>
        <taxon>Pseudomonadati</taxon>
        <taxon>Pseudomonadota</taxon>
        <taxon>Gammaproteobacteria</taxon>
        <taxon>Chromatiales</taxon>
        <taxon>Sedimenticolaceae</taxon>
        <taxon>Candidatus Thiodiazotropha</taxon>
    </lineage>
</organism>
<protein>
    <submittedName>
        <fullName evidence="9">Peptide ABC transporter permease</fullName>
    </submittedName>
</protein>
<keyword evidence="10" id="KW-1185">Reference proteome</keyword>
<dbReference type="RefSeq" id="WP_069014438.1">
    <property type="nucleotide sequence ID" value="NZ_LVJW01000003.1"/>
</dbReference>
<dbReference type="PANTHER" id="PTHR43738:SF2">
    <property type="entry name" value="ABC TRANSPORTER PERMEASE"/>
    <property type="match status" value="1"/>
</dbReference>
<accession>A0A1E2USK7</accession>
<keyword evidence="2" id="KW-1003">Cell membrane</keyword>
<evidence type="ECO:0000256" key="6">
    <source>
        <dbReference type="SAM" id="Phobius"/>
    </source>
</evidence>
<proteinExistence type="predicted"/>
<dbReference type="PANTHER" id="PTHR43738">
    <property type="entry name" value="ABC TRANSPORTER, MEMBRANE PROTEIN"/>
    <property type="match status" value="1"/>
</dbReference>
<evidence type="ECO:0000256" key="3">
    <source>
        <dbReference type="ARBA" id="ARBA00022692"/>
    </source>
</evidence>
<evidence type="ECO:0000313" key="10">
    <source>
        <dbReference type="Proteomes" id="UP000094849"/>
    </source>
</evidence>
<keyword evidence="3 6" id="KW-0812">Transmembrane</keyword>
<dbReference type="GO" id="GO:0005886">
    <property type="term" value="C:plasma membrane"/>
    <property type="evidence" value="ECO:0007669"/>
    <property type="project" value="UniProtKB-SubCell"/>
</dbReference>
<feature type="transmembrane region" description="Helical" evidence="6">
    <location>
        <begin position="333"/>
        <end position="357"/>
    </location>
</feature>
<evidence type="ECO:0000313" key="9">
    <source>
        <dbReference type="EMBL" id="ODB97768.1"/>
    </source>
</evidence>
<dbReference type="InterPro" id="IPR025857">
    <property type="entry name" value="MacB_PCD"/>
</dbReference>
<comment type="caution">
    <text evidence="9">The sequence shown here is derived from an EMBL/GenBank/DDBJ whole genome shotgun (WGS) entry which is preliminary data.</text>
</comment>
<evidence type="ECO:0000256" key="2">
    <source>
        <dbReference type="ARBA" id="ARBA00022475"/>
    </source>
</evidence>
<dbReference type="STRING" id="1818881.A3196_13960"/>
<keyword evidence="5 6" id="KW-0472">Membrane</keyword>
<evidence type="ECO:0000256" key="5">
    <source>
        <dbReference type="ARBA" id="ARBA00023136"/>
    </source>
</evidence>
<evidence type="ECO:0000259" key="8">
    <source>
        <dbReference type="Pfam" id="PF12704"/>
    </source>
</evidence>
<dbReference type="EMBL" id="LVJZ01000003">
    <property type="protein sequence ID" value="ODB97768.1"/>
    <property type="molecule type" value="Genomic_DNA"/>
</dbReference>
<feature type="domain" description="ABC3 transporter permease C-terminal" evidence="7">
    <location>
        <begin position="292"/>
        <end position="410"/>
    </location>
</feature>
<evidence type="ECO:0000259" key="7">
    <source>
        <dbReference type="Pfam" id="PF02687"/>
    </source>
</evidence>
<dbReference type="Pfam" id="PF12704">
    <property type="entry name" value="MacB_PCD"/>
    <property type="match status" value="1"/>
</dbReference>
<feature type="transmembrane region" description="Helical" evidence="6">
    <location>
        <begin position="289"/>
        <end position="313"/>
    </location>
</feature>